<dbReference type="EMBL" id="JARJCN010000004">
    <property type="protein sequence ID" value="KAJ7101487.1"/>
    <property type="molecule type" value="Genomic_DNA"/>
</dbReference>
<organism evidence="3 4">
    <name type="scientific">Mycena belliarum</name>
    <dbReference type="NCBI Taxonomy" id="1033014"/>
    <lineage>
        <taxon>Eukaryota</taxon>
        <taxon>Fungi</taxon>
        <taxon>Dikarya</taxon>
        <taxon>Basidiomycota</taxon>
        <taxon>Agaricomycotina</taxon>
        <taxon>Agaricomycetes</taxon>
        <taxon>Agaricomycetidae</taxon>
        <taxon>Agaricales</taxon>
        <taxon>Marasmiineae</taxon>
        <taxon>Mycenaceae</taxon>
        <taxon>Mycena</taxon>
    </lineage>
</organism>
<name>A0AAD6UMC9_9AGAR</name>
<evidence type="ECO:0000256" key="1">
    <source>
        <dbReference type="SAM" id="Coils"/>
    </source>
</evidence>
<keyword evidence="4" id="KW-1185">Reference proteome</keyword>
<dbReference type="Proteomes" id="UP001222325">
    <property type="component" value="Unassembled WGS sequence"/>
</dbReference>
<keyword evidence="1" id="KW-0175">Coiled coil</keyword>
<feature type="coiled-coil region" evidence="1">
    <location>
        <begin position="101"/>
        <end position="163"/>
    </location>
</feature>
<feature type="region of interest" description="Disordered" evidence="2">
    <location>
        <begin position="390"/>
        <end position="437"/>
    </location>
</feature>
<feature type="coiled-coil region" evidence="1">
    <location>
        <begin position="14"/>
        <end position="77"/>
    </location>
</feature>
<evidence type="ECO:0000256" key="2">
    <source>
        <dbReference type="SAM" id="MobiDB-lite"/>
    </source>
</evidence>
<dbReference type="Gene3D" id="1.10.287.1490">
    <property type="match status" value="1"/>
</dbReference>
<accession>A0AAD6UMC9</accession>
<sequence>MDPNFVIQQTMQGFREYQERFQALENTLDTERRMAQAAIAEARSAAVQVSVVLRTENTRLQEKIAALEEEAATRKQVKTDSEADPGWREKLATALQRFTATEAAKSHCADLEANVRSLQEQNRVLQHDLESAKEDAAATTALKKEAEASESTLRDEYDEQRKTIRELRHVCSELSAAQAEMSANSAAHERITLEVLQERADADAALQNLQSRYDDLKAKWKSKTAQANSADFRAQIDSLTTDVATLNGELAKTKKAKTASAEALSKLEKCHHELRMSCKALQGEYDKLSATNERTYKRCIALEKDAQSASRPRQDDELRRNHDRLTTTCDELERANAKLHQDCRQLRADKVDLDKICTKVIEAGEHMENEAVGNRNIIAALRKDIQALEDELRRGTSSDTFQHQGSQPSPSKRKLGEASPEPGPPLKLPSRQAYRRP</sequence>
<evidence type="ECO:0000313" key="3">
    <source>
        <dbReference type="EMBL" id="KAJ7101487.1"/>
    </source>
</evidence>
<comment type="caution">
    <text evidence="3">The sequence shown here is derived from an EMBL/GenBank/DDBJ whole genome shotgun (WGS) entry which is preliminary data.</text>
</comment>
<feature type="compositionally biased region" description="Polar residues" evidence="2">
    <location>
        <begin position="397"/>
        <end position="410"/>
    </location>
</feature>
<feature type="coiled-coil region" evidence="1">
    <location>
        <begin position="315"/>
        <end position="349"/>
    </location>
</feature>
<gene>
    <name evidence="3" type="ORF">B0H15DRAFT_816246</name>
</gene>
<evidence type="ECO:0000313" key="4">
    <source>
        <dbReference type="Proteomes" id="UP001222325"/>
    </source>
</evidence>
<feature type="coiled-coil region" evidence="1">
    <location>
        <begin position="199"/>
        <end position="256"/>
    </location>
</feature>
<protein>
    <submittedName>
        <fullName evidence="3">Uncharacterized protein</fullName>
    </submittedName>
</protein>
<proteinExistence type="predicted"/>
<reference evidence="3" key="1">
    <citation type="submission" date="2023-03" db="EMBL/GenBank/DDBJ databases">
        <title>Massive genome expansion in bonnet fungi (Mycena s.s.) driven by repeated elements and novel gene families across ecological guilds.</title>
        <authorList>
            <consortium name="Lawrence Berkeley National Laboratory"/>
            <person name="Harder C.B."/>
            <person name="Miyauchi S."/>
            <person name="Viragh M."/>
            <person name="Kuo A."/>
            <person name="Thoen E."/>
            <person name="Andreopoulos B."/>
            <person name="Lu D."/>
            <person name="Skrede I."/>
            <person name="Drula E."/>
            <person name="Henrissat B."/>
            <person name="Morin E."/>
            <person name="Kohler A."/>
            <person name="Barry K."/>
            <person name="LaButti K."/>
            <person name="Morin E."/>
            <person name="Salamov A."/>
            <person name="Lipzen A."/>
            <person name="Mereny Z."/>
            <person name="Hegedus B."/>
            <person name="Baldrian P."/>
            <person name="Stursova M."/>
            <person name="Weitz H."/>
            <person name="Taylor A."/>
            <person name="Grigoriev I.V."/>
            <person name="Nagy L.G."/>
            <person name="Martin F."/>
            <person name="Kauserud H."/>
        </authorList>
    </citation>
    <scope>NUCLEOTIDE SEQUENCE</scope>
    <source>
        <strain evidence="3">CBHHK173m</strain>
    </source>
</reference>
<dbReference type="AlphaFoldDB" id="A0AAD6UMC9"/>